<dbReference type="OrthoDB" id="5541786at2759"/>
<reference evidence="5" key="1">
    <citation type="submission" date="2017-02" db="UniProtKB">
        <authorList>
            <consortium name="WormBaseParasite"/>
        </authorList>
    </citation>
    <scope>IDENTIFICATION</scope>
</reference>
<dbReference type="Pfam" id="PF07970">
    <property type="entry name" value="COPIIcoated_ERV"/>
    <property type="match status" value="1"/>
</dbReference>
<evidence type="ECO:0000313" key="5">
    <source>
        <dbReference type="WBParaSite" id="TTAC_0001084101-mRNA-1"/>
    </source>
</evidence>
<keyword evidence="1" id="KW-1133">Transmembrane helix</keyword>
<evidence type="ECO:0000313" key="4">
    <source>
        <dbReference type="Proteomes" id="UP000274429"/>
    </source>
</evidence>
<dbReference type="WBParaSite" id="TTAC_0001084101-mRNA-1">
    <property type="protein sequence ID" value="TTAC_0001084101-mRNA-1"/>
    <property type="gene ID" value="TTAC_0001084101"/>
</dbReference>
<feature type="transmembrane region" description="Helical" evidence="1">
    <location>
        <begin position="43"/>
        <end position="65"/>
    </location>
</feature>
<dbReference type="Proteomes" id="UP000274429">
    <property type="component" value="Unassembled WGS sequence"/>
</dbReference>
<organism evidence="5">
    <name type="scientific">Hydatigena taeniaeformis</name>
    <name type="common">Feline tapeworm</name>
    <name type="synonym">Taenia taeniaeformis</name>
    <dbReference type="NCBI Taxonomy" id="6205"/>
    <lineage>
        <taxon>Eukaryota</taxon>
        <taxon>Metazoa</taxon>
        <taxon>Spiralia</taxon>
        <taxon>Lophotrochozoa</taxon>
        <taxon>Platyhelminthes</taxon>
        <taxon>Cestoda</taxon>
        <taxon>Eucestoda</taxon>
        <taxon>Cyclophyllidea</taxon>
        <taxon>Taeniidae</taxon>
        <taxon>Hydatigera</taxon>
    </lineage>
</organism>
<dbReference type="AlphaFoldDB" id="A0A0R3XBB4"/>
<evidence type="ECO:0000256" key="1">
    <source>
        <dbReference type="SAM" id="Phobius"/>
    </source>
</evidence>
<dbReference type="EMBL" id="UYWX01022309">
    <property type="protein sequence ID" value="VDM35804.1"/>
    <property type="molecule type" value="Genomic_DNA"/>
</dbReference>
<proteinExistence type="predicted"/>
<keyword evidence="1" id="KW-0472">Membrane</keyword>
<evidence type="ECO:0000259" key="2">
    <source>
        <dbReference type="Pfam" id="PF07970"/>
    </source>
</evidence>
<accession>A0A0R3XBB4</accession>
<feature type="domain" description="Endoplasmic reticulum vesicle transporter C-terminal" evidence="2">
    <location>
        <begin position="5"/>
        <end position="60"/>
    </location>
</feature>
<protein>
    <submittedName>
        <fullName evidence="5">COPIIcoated_ERV domain-containing protein</fullName>
    </submittedName>
</protein>
<keyword evidence="1" id="KW-0812">Transmembrane</keyword>
<dbReference type="STRING" id="6205.A0A0R3XBB4"/>
<dbReference type="InterPro" id="IPR012936">
    <property type="entry name" value="Erv_C"/>
</dbReference>
<keyword evidence="4" id="KW-1185">Reference proteome</keyword>
<sequence>MARSINHNNQSHGVPGVFFRYDVFPVRVEVDVSGGDGASIVRLLVRLSAIIGGVFATGGFLCLLLRAITSFYYMMKTYLMPATLTPGLSASAPLIPDSDD</sequence>
<evidence type="ECO:0000313" key="3">
    <source>
        <dbReference type="EMBL" id="VDM35804.1"/>
    </source>
</evidence>
<name>A0A0R3XBB4_HYDTA</name>
<reference evidence="3 4" key="2">
    <citation type="submission" date="2018-11" db="EMBL/GenBank/DDBJ databases">
        <authorList>
            <consortium name="Pathogen Informatics"/>
        </authorList>
    </citation>
    <scope>NUCLEOTIDE SEQUENCE [LARGE SCALE GENOMIC DNA]</scope>
</reference>
<gene>
    <name evidence="3" type="ORF">TTAC_LOCUS10824</name>
</gene>